<accession>A0A7K3LZ41</accession>
<dbReference type="PANTHER" id="PTHR30482">
    <property type="entry name" value="HIGH-AFFINITY BRANCHED-CHAIN AMINO ACID TRANSPORT SYSTEM PERMEASE"/>
    <property type="match status" value="1"/>
</dbReference>
<keyword evidence="4 7" id="KW-1133">Transmembrane helix</keyword>
<evidence type="ECO:0000256" key="4">
    <source>
        <dbReference type="ARBA" id="ARBA00022989"/>
    </source>
</evidence>
<comment type="caution">
    <text evidence="8">The sequence shown here is derived from an EMBL/GenBank/DDBJ whole genome shotgun (WGS) entry which is preliminary data.</text>
</comment>
<comment type="subcellular location">
    <subcellularLocation>
        <location evidence="1">Cell membrane</location>
        <topology evidence="1">Multi-pass membrane protein</topology>
    </subcellularLocation>
</comment>
<dbReference type="EMBL" id="WLZY01000001">
    <property type="protein sequence ID" value="NDL56269.1"/>
    <property type="molecule type" value="Genomic_DNA"/>
</dbReference>
<dbReference type="GO" id="GO:0005886">
    <property type="term" value="C:plasma membrane"/>
    <property type="evidence" value="ECO:0007669"/>
    <property type="project" value="UniProtKB-SubCell"/>
</dbReference>
<keyword evidence="2" id="KW-1003">Cell membrane</keyword>
<protein>
    <submittedName>
        <fullName evidence="8">Branched-chain amino acid ABC transporter permease</fullName>
    </submittedName>
</protein>
<feature type="transmembrane region" description="Helical" evidence="7">
    <location>
        <begin position="166"/>
        <end position="183"/>
    </location>
</feature>
<keyword evidence="3 7" id="KW-0812">Transmembrane</keyword>
<evidence type="ECO:0000256" key="5">
    <source>
        <dbReference type="ARBA" id="ARBA00023136"/>
    </source>
</evidence>
<feature type="transmembrane region" description="Helical" evidence="7">
    <location>
        <begin position="140"/>
        <end position="159"/>
    </location>
</feature>
<sequence>MTGTTTAPERGRPAGGGPSGGRSGSFLGGRRGGLRGRPMLYTSYGADQAIWNTPAKRAWTLALVAVVLMLPFVLSRDLTSLLTTVFIFAIGGIGLNLITGYAGQVSLGHAFFMGLGAYTAAIFGGEATDSVVGLGLDMAIWLPMAGIVPAAVGLLVAPLAARVRGLYLAILTLGLVFIGEHIFKEARSITGGAGVGRAPAEPVLFGLDLRARYHVFGHILSREAVFYFVCFAIFVVMAIAARNLTRSKLGRAFAAVRDRDVAAAVMGVSLQRTKTLAFTISSFYAGIAGALLVLVIGRVTPTNWNLFLSIDFLAVILIGGIATISGSILGAAFVVLMPRLVSELADVVPFISTSPGSGFLSVFQLQTMLFGALIVVFLVLEPRGLYGLWIRVRNYWKAWPFSH</sequence>
<feature type="transmembrane region" description="Helical" evidence="7">
    <location>
        <begin position="80"/>
        <end position="98"/>
    </location>
</feature>
<feature type="transmembrane region" description="Helical" evidence="7">
    <location>
        <begin position="58"/>
        <end position="74"/>
    </location>
</feature>
<feature type="transmembrane region" description="Helical" evidence="7">
    <location>
        <begin position="224"/>
        <end position="241"/>
    </location>
</feature>
<evidence type="ECO:0000256" key="7">
    <source>
        <dbReference type="SAM" id="Phobius"/>
    </source>
</evidence>
<feature type="region of interest" description="Disordered" evidence="6">
    <location>
        <begin position="1"/>
        <end position="31"/>
    </location>
</feature>
<evidence type="ECO:0000256" key="6">
    <source>
        <dbReference type="SAM" id="MobiDB-lite"/>
    </source>
</evidence>
<feature type="transmembrane region" description="Helical" evidence="7">
    <location>
        <begin position="358"/>
        <end position="380"/>
    </location>
</feature>
<organism evidence="8 9">
    <name type="scientific">Phytoactinopolyspora mesophila</name>
    <dbReference type="NCBI Taxonomy" id="2650750"/>
    <lineage>
        <taxon>Bacteria</taxon>
        <taxon>Bacillati</taxon>
        <taxon>Actinomycetota</taxon>
        <taxon>Actinomycetes</taxon>
        <taxon>Jiangellales</taxon>
        <taxon>Jiangellaceae</taxon>
        <taxon>Phytoactinopolyspora</taxon>
    </lineage>
</organism>
<feature type="transmembrane region" description="Helical" evidence="7">
    <location>
        <begin position="110"/>
        <end position="128"/>
    </location>
</feature>
<keyword evidence="5 7" id="KW-0472">Membrane</keyword>
<dbReference type="InterPro" id="IPR043428">
    <property type="entry name" value="LivM-like"/>
</dbReference>
<dbReference type="Pfam" id="PF02653">
    <property type="entry name" value="BPD_transp_2"/>
    <property type="match status" value="1"/>
</dbReference>
<keyword evidence="9" id="KW-1185">Reference proteome</keyword>
<proteinExistence type="predicted"/>
<dbReference type="AlphaFoldDB" id="A0A7K3LZ41"/>
<name>A0A7K3LZ41_9ACTN</name>
<evidence type="ECO:0000256" key="1">
    <source>
        <dbReference type="ARBA" id="ARBA00004651"/>
    </source>
</evidence>
<evidence type="ECO:0000256" key="2">
    <source>
        <dbReference type="ARBA" id="ARBA00022475"/>
    </source>
</evidence>
<dbReference type="Proteomes" id="UP000460435">
    <property type="component" value="Unassembled WGS sequence"/>
</dbReference>
<evidence type="ECO:0000313" key="9">
    <source>
        <dbReference type="Proteomes" id="UP000460435"/>
    </source>
</evidence>
<feature type="transmembrane region" description="Helical" evidence="7">
    <location>
        <begin position="312"/>
        <end position="337"/>
    </location>
</feature>
<dbReference type="PANTHER" id="PTHR30482:SF5">
    <property type="entry name" value="ABC TRANSPORTER PERMEASE PROTEIN"/>
    <property type="match status" value="1"/>
</dbReference>
<feature type="transmembrane region" description="Helical" evidence="7">
    <location>
        <begin position="276"/>
        <end position="300"/>
    </location>
</feature>
<dbReference type="InterPro" id="IPR001851">
    <property type="entry name" value="ABC_transp_permease"/>
</dbReference>
<dbReference type="RefSeq" id="WP_162448881.1">
    <property type="nucleotide sequence ID" value="NZ_WLZY01000001.1"/>
</dbReference>
<reference evidence="8 9" key="1">
    <citation type="submission" date="2019-11" db="EMBL/GenBank/DDBJ databases">
        <authorList>
            <person name="Li X.-J."/>
            <person name="Feng X.-M."/>
        </authorList>
    </citation>
    <scope>NUCLEOTIDE SEQUENCE [LARGE SCALE GENOMIC DNA]</scope>
    <source>
        <strain evidence="8 9">XMNu-373</strain>
    </source>
</reference>
<evidence type="ECO:0000256" key="3">
    <source>
        <dbReference type="ARBA" id="ARBA00022692"/>
    </source>
</evidence>
<feature type="compositionally biased region" description="Gly residues" evidence="6">
    <location>
        <begin position="13"/>
        <end position="31"/>
    </location>
</feature>
<evidence type="ECO:0000313" key="8">
    <source>
        <dbReference type="EMBL" id="NDL56269.1"/>
    </source>
</evidence>
<dbReference type="CDD" id="cd06581">
    <property type="entry name" value="TM_PBP1_LivM_like"/>
    <property type="match status" value="1"/>
</dbReference>
<dbReference type="GO" id="GO:0015658">
    <property type="term" value="F:branched-chain amino acid transmembrane transporter activity"/>
    <property type="evidence" value="ECO:0007669"/>
    <property type="project" value="InterPro"/>
</dbReference>
<gene>
    <name evidence="8" type="ORF">F7O44_04195</name>
</gene>